<keyword evidence="12" id="KW-1185">Reference proteome</keyword>
<evidence type="ECO:0000256" key="6">
    <source>
        <dbReference type="ARBA" id="ARBA00023002"/>
    </source>
</evidence>
<proteinExistence type="inferred from homology"/>
<dbReference type="Proteomes" id="UP000254764">
    <property type="component" value="Unassembled WGS sequence"/>
</dbReference>
<name>A0A376AEY2_9HYPH</name>
<evidence type="ECO:0000256" key="3">
    <source>
        <dbReference type="ARBA" id="ARBA00012856"/>
    </source>
</evidence>
<dbReference type="EMBL" id="UEYP01000002">
    <property type="protein sequence ID" value="SSC66382.1"/>
    <property type="molecule type" value="Genomic_DNA"/>
</dbReference>
<feature type="domain" description="DHFR" evidence="10">
    <location>
        <begin position="5"/>
        <end position="170"/>
    </location>
</feature>
<evidence type="ECO:0000256" key="2">
    <source>
        <dbReference type="ARBA" id="ARBA00009539"/>
    </source>
</evidence>
<keyword evidence="6 8" id="KW-0560">Oxidoreductase</keyword>
<dbReference type="STRING" id="1336235.GCA_000518785_00602"/>
<dbReference type="PROSITE" id="PS00075">
    <property type="entry name" value="DHFR_1"/>
    <property type="match status" value="1"/>
</dbReference>
<evidence type="ECO:0000313" key="12">
    <source>
        <dbReference type="Proteomes" id="UP000254764"/>
    </source>
</evidence>
<comment type="similarity">
    <text evidence="2 8 9">Belongs to the dihydrofolate reductase family.</text>
</comment>
<dbReference type="GO" id="GO:0006730">
    <property type="term" value="P:one-carbon metabolic process"/>
    <property type="evidence" value="ECO:0007669"/>
    <property type="project" value="UniProtKB-KW"/>
</dbReference>
<dbReference type="PANTHER" id="PTHR48069:SF3">
    <property type="entry name" value="DIHYDROFOLATE REDUCTASE"/>
    <property type="match status" value="1"/>
</dbReference>
<dbReference type="PROSITE" id="PS51330">
    <property type="entry name" value="DHFR_2"/>
    <property type="match status" value="1"/>
</dbReference>
<dbReference type="UniPathway" id="UPA00077">
    <property type="reaction ID" value="UER00158"/>
</dbReference>
<dbReference type="InterPro" id="IPR017925">
    <property type="entry name" value="DHFR_CS"/>
</dbReference>
<reference evidence="12" key="1">
    <citation type="submission" date="2018-07" db="EMBL/GenBank/DDBJ databases">
        <authorList>
            <person name="Peiro R."/>
            <person name="Begona"/>
            <person name="Cbmso G."/>
            <person name="Lopez M."/>
            <person name="Gonzalez S."/>
        </authorList>
    </citation>
    <scope>NUCLEOTIDE SEQUENCE [LARGE SCALE GENOMIC DNA]</scope>
</reference>
<dbReference type="GO" id="GO:0046655">
    <property type="term" value="P:folic acid metabolic process"/>
    <property type="evidence" value="ECO:0007669"/>
    <property type="project" value="TreeGrafter"/>
</dbReference>
<evidence type="ECO:0000313" key="11">
    <source>
        <dbReference type="EMBL" id="SSC66382.1"/>
    </source>
</evidence>
<evidence type="ECO:0000256" key="8">
    <source>
        <dbReference type="PIRNR" id="PIRNR000194"/>
    </source>
</evidence>
<dbReference type="GO" id="GO:0004146">
    <property type="term" value="F:dihydrofolate reductase activity"/>
    <property type="evidence" value="ECO:0007669"/>
    <property type="project" value="UniProtKB-EC"/>
</dbReference>
<dbReference type="InterPro" id="IPR001796">
    <property type="entry name" value="DHFR_dom"/>
</dbReference>
<keyword evidence="4 8" id="KW-0554">One-carbon metabolism</keyword>
<evidence type="ECO:0000256" key="1">
    <source>
        <dbReference type="ARBA" id="ARBA00004903"/>
    </source>
</evidence>
<protein>
    <recommendedName>
        <fullName evidence="3 8">Dihydrofolate reductase</fullName>
        <ecNumber evidence="3 8">1.5.1.3</ecNumber>
    </recommendedName>
</protein>
<gene>
    <name evidence="11" type="ORF">RHIZ70_2090</name>
</gene>
<comment type="catalytic activity">
    <reaction evidence="8">
        <text>(6S)-5,6,7,8-tetrahydrofolate + NADP(+) = 7,8-dihydrofolate + NADPH + H(+)</text>
        <dbReference type="Rhea" id="RHEA:15009"/>
        <dbReference type="ChEBI" id="CHEBI:15378"/>
        <dbReference type="ChEBI" id="CHEBI:57451"/>
        <dbReference type="ChEBI" id="CHEBI:57453"/>
        <dbReference type="ChEBI" id="CHEBI:57783"/>
        <dbReference type="ChEBI" id="CHEBI:58349"/>
        <dbReference type="EC" id="1.5.1.3"/>
    </reaction>
</comment>
<dbReference type="CDD" id="cd00209">
    <property type="entry name" value="DHFR"/>
    <property type="match status" value="1"/>
</dbReference>
<evidence type="ECO:0000256" key="4">
    <source>
        <dbReference type="ARBA" id="ARBA00022563"/>
    </source>
</evidence>
<dbReference type="AlphaFoldDB" id="A0A376AEY2"/>
<comment type="pathway">
    <text evidence="1 8">Cofactor biosynthesis; tetrahydrofolate biosynthesis; 5,6,7,8-tetrahydrofolate from 7,8-dihydrofolate: step 1/1.</text>
</comment>
<dbReference type="SUPFAM" id="SSF53597">
    <property type="entry name" value="Dihydrofolate reductase-like"/>
    <property type="match status" value="1"/>
</dbReference>
<evidence type="ECO:0000256" key="7">
    <source>
        <dbReference type="ARBA" id="ARBA00025067"/>
    </source>
</evidence>
<accession>A0A376AEY2</accession>
<dbReference type="GO" id="GO:0046654">
    <property type="term" value="P:tetrahydrofolate biosynthetic process"/>
    <property type="evidence" value="ECO:0007669"/>
    <property type="project" value="UniProtKB-UniPathway"/>
</dbReference>
<dbReference type="InterPro" id="IPR012259">
    <property type="entry name" value="DHFR"/>
</dbReference>
<dbReference type="Pfam" id="PF00186">
    <property type="entry name" value="DHFR_1"/>
    <property type="match status" value="1"/>
</dbReference>
<evidence type="ECO:0000256" key="9">
    <source>
        <dbReference type="RuleBase" id="RU004474"/>
    </source>
</evidence>
<dbReference type="RefSeq" id="WP_115669180.1">
    <property type="nucleotide sequence ID" value="NZ_UEYP01000002.1"/>
</dbReference>
<sequence length="174" mass="18736">MTEARIIIVVAMAENGVIGRDGDMPWKLSTDLKRFKALTMGKPLVMGRKTFEAVGGKPLPGRPHVIVSRGPKIDMPGVETQASLQAALERAKVIAHASGVDEVCIAGGGEIYRQALPLCDELHVTHVEAVIDGDTVFPAIDPALFELVEEAAFPAGEKDSYPTRYAVYRRRAAA</sequence>
<organism evidence="11 12">
    <name type="scientific">Ciceribacter selenitireducens ATCC BAA-1503</name>
    <dbReference type="NCBI Taxonomy" id="1336235"/>
    <lineage>
        <taxon>Bacteria</taxon>
        <taxon>Pseudomonadati</taxon>
        <taxon>Pseudomonadota</taxon>
        <taxon>Alphaproteobacteria</taxon>
        <taxon>Hyphomicrobiales</taxon>
        <taxon>Rhizobiaceae</taxon>
        <taxon>Ciceribacter</taxon>
    </lineage>
</organism>
<evidence type="ECO:0000259" key="10">
    <source>
        <dbReference type="PROSITE" id="PS51330"/>
    </source>
</evidence>
<comment type="function">
    <text evidence="7 8">Key enzyme in folate metabolism. Catalyzes an essential reaction for de novo glycine and purine synthesis, and for DNA precursor synthesis.</text>
</comment>
<dbReference type="GO" id="GO:0046452">
    <property type="term" value="P:dihydrofolate metabolic process"/>
    <property type="evidence" value="ECO:0007669"/>
    <property type="project" value="TreeGrafter"/>
</dbReference>
<dbReference type="Gene3D" id="3.40.430.10">
    <property type="entry name" value="Dihydrofolate Reductase, subunit A"/>
    <property type="match status" value="1"/>
</dbReference>
<dbReference type="OrthoDB" id="9804315at2"/>
<dbReference type="PANTHER" id="PTHR48069">
    <property type="entry name" value="DIHYDROFOLATE REDUCTASE"/>
    <property type="match status" value="1"/>
</dbReference>
<evidence type="ECO:0000256" key="5">
    <source>
        <dbReference type="ARBA" id="ARBA00022857"/>
    </source>
</evidence>
<dbReference type="GO" id="GO:0005829">
    <property type="term" value="C:cytosol"/>
    <property type="evidence" value="ECO:0007669"/>
    <property type="project" value="TreeGrafter"/>
</dbReference>
<keyword evidence="5 8" id="KW-0521">NADP</keyword>
<dbReference type="GO" id="GO:0050661">
    <property type="term" value="F:NADP binding"/>
    <property type="evidence" value="ECO:0007669"/>
    <property type="project" value="InterPro"/>
</dbReference>
<dbReference type="EC" id="1.5.1.3" evidence="3 8"/>
<dbReference type="PRINTS" id="PR00070">
    <property type="entry name" value="DHFR"/>
</dbReference>
<dbReference type="PIRSF" id="PIRSF000194">
    <property type="entry name" value="DHFR"/>
    <property type="match status" value="1"/>
</dbReference>
<dbReference type="InterPro" id="IPR024072">
    <property type="entry name" value="DHFR-like_dom_sf"/>
</dbReference>